<comment type="caution">
    <text evidence="2">The sequence shown here is derived from an EMBL/GenBank/DDBJ whole genome shotgun (WGS) entry which is preliminary data.</text>
</comment>
<protein>
    <submittedName>
        <fullName evidence="2">Uncharacterized protein</fullName>
    </submittedName>
</protein>
<keyword evidence="1" id="KW-0812">Transmembrane</keyword>
<evidence type="ECO:0000256" key="1">
    <source>
        <dbReference type="SAM" id="Phobius"/>
    </source>
</evidence>
<feature type="transmembrane region" description="Helical" evidence="1">
    <location>
        <begin position="51"/>
        <end position="71"/>
    </location>
</feature>
<proteinExistence type="predicted"/>
<dbReference type="AlphaFoldDB" id="A0AAV4M5D4"/>
<organism evidence="2 3">
    <name type="scientific">Caerostris extrusa</name>
    <name type="common">Bark spider</name>
    <name type="synonym">Caerostris bankana</name>
    <dbReference type="NCBI Taxonomy" id="172846"/>
    <lineage>
        <taxon>Eukaryota</taxon>
        <taxon>Metazoa</taxon>
        <taxon>Ecdysozoa</taxon>
        <taxon>Arthropoda</taxon>
        <taxon>Chelicerata</taxon>
        <taxon>Arachnida</taxon>
        <taxon>Araneae</taxon>
        <taxon>Araneomorphae</taxon>
        <taxon>Entelegynae</taxon>
        <taxon>Araneoidea</taxon>
        <taxon>Araneidae</taxon>
        <taxon>Caerostris</taxon>
    </lineage>
</organism>
<evidence type="ECO:0000313" key="2">
    <source>
        <dbReference type="EMBL" id="GIX67307.1"/>
    </source>
</evidence>
<name>A0AAV4M5D4_CAEEX</name>
<accession>A0AAV4M5D4</accession>
<dbReference type="Proteomes" id="UP001054945">
    <property type="component" value="Unassembled WGS sequence"/>
</dbReference>
<sequence>MEHQLIEQVFTDPIRDLAGFFKRWYECFKHGIMTYIFVVIARAFLEYYSWYSYHGVVFTLSAYYLVNIMGFRKILISLYVIVSMYFLNIYSCTVVWFVISIVINIPNLLKKRQ</sequence>
<keyword evidence="3" id="KW-1185">Reference proteome</keyword>
<evidence type="ECO:0000313" key="3">
    <source>
        <dbReference type="Proteomes" id="UP001054945"/>
    </source>
</evidence>
<feature type="transmembrane region" description="Helical" evidence="1">
    <location>
        <begin position="27"/>
        <end position="45"/>
    </location>
</feature>
<keyword evidence="1" id="KW-1133">Transmembrane helix</keyword>
<dbReference type="EMBL" id="BPLR01001865">
    <property type="protein sequence ID" value="GIX67307.1"/>
    <property type="molecule type" value="Genomic_DNA"/>
</dbReference>
<feature type="transmembrane region" description="Helical" evidence="1">
    <location>
        <begin position="78"/>
        <end position="103"/>
    </location>
</feature>
<reference evidence="2 3" key="1">
    <citation type="submission" date="2021-06" db="EMBL/GenBank/DDBJ databases">
        <title>Caerostris extrusa draft genome.</title>
        <authorList>
            <person name="Kono N."/>
            <person name="Arakawa K."/>
        </authorList>
    </citation>
    <scope>NUCLEOTIDE SEQUENCE [LARGE SCALE GENOMIC DNA]</scope>
</reference>
<gene>
    <name evidence="2" type="ORF">CEXT_691781</name>
</gene>
<keyword evidence="1" id="KW-0472">Membrane</keyword>